<feature type="domain" description="DUF7674" evidence="1">
    <location>
        <begin position="11"/>
        <end position="113"/>
    </location>
</feature>
<evidence type="ECO:0000259" key="1">
    <source>
        <dbReference type="Pfam" id="PF24722"/>
    </source>
</evidence>
<protein>
    <recommendedName>
        <fullName evidence="1">DUF7674 domain-containing protein</fullName>
    </recommendedName>
</protein>
<reference evidence="2 3" key="1">
    <citation type="submission" date="2015-12" db="EMBL/GenBank/DDBJ databases">
        <authorList>
            <person name="Shamseldin A."/>
            <person name="Moawad H."/>
            <person name="Abd El-Rahim W.M."/>
            <person name="Sadowsky M.J."/>
        </authorList>
    </citation>
    <scope>NUCLEOTIDE SEQUENCE [LARGE SCALE GENOMIC DNA]</scope>
    <source>
        <strain evidence="2 3">D7</strain>
    </source>
</reference>
<proteinExistence type="predicted"/>
<dbReference type="Proteomes" id="UP000063991">
    <property type="component" value="Chromosome"/>
</dbReference>
<dbReference type="OrthoDB" id="8777452at2"/>
<dbReference type="RefSeq" id="WP_061094124.1">
    <property type="nucleotide sequence ID" value="NZ_CP014323.1"/>
</dbReference>
<gene>
    <name evidence="2" type="ORF">AVL55_02430</name>
</gene>
<organism evidence="2 3">
    <name type="scientific">Alteromonas macleodii</name>
    <name type="common">Pseudoalteromonas macleodii</name>
    <dbReference type="NCBI Taxonomy" id="28108"/>
    <lineage>
        <taxon>Bacteria</taxon>
        <taxon>Pseudomonadati</taxon>
        <taxon>Pseudomonadota</taxon>
        <taxon>Gammaproteobacteria</taxon>
        <taxon>Alteromonadales</taxon>
        <taxon>Alteromonadaceae</taxon>
        <taxon>Alteromonas/Salinimonas group</taxon>
        <taxon>Alteromonas</taxon>
    </lineage>
</organism>
<evidence type="ECO:0000313" key="3">
    <source>
        <dbReference type="Proteomes" id="UP000063991"/>
    </source>
</evidence>
<accession>A0A126PVW4</accession>
<evidence type="ECO:0000313" key="2">
    <source>
        <dbReference type="EMBL" id="AMJ97122.1"/>
    </source>
</evidence>
<sequence>MAKAEIKRFIKDIQSRFPDTVPLMEKHESWALTFRMEEFANSTTFAFNENRLAEAERHLSYISQKLDSATSIEFEYIDKYYVEHLFCNATPAGIKAGWPLVPNNLKKLYIDFHGKEPKSRS</sequence>
<dbReference type="Pfam" id="PF24722">
    <property type="entry name" value="DUF7674"/>
    <property type="match status" value="1"/>
</dbReference>
<dbReference type="EMBL" id="CP014323">
    <property type="protein sequence ID" value="AMJ97122.1"/>
    <property type="molecule type" value="Genomic_DNA"/>
</dbReference>
<name>A0A126PVW4_ALTMA</name>
<dbReference type="InterPro" id="IPR056091">
    <property type="entry name" value="DUF7674"/>
</dbReference>
<dbReference type="AlphaFoldDB" id="A0A126PVW4"/>